<feature type="transmembrane region" description="Helical" evidence="1">
    <location>
        <begin position="247"/>
        <end position="264"/>
    </location>
</feature>
<accession>A0AAE4RYI8</accession>
<dbReference type="Proteomes" id="UP001181347">
    <property type="component" value="Unassembled WGS sequence"/>
</dbReference>
<protein>
    <recommendedName>
        <fullName evidence="5">Protein BatD</fullName>
    </recommendedName>
</protein>
<gene>
    <name evidence="3" type="ORF">RVH17_14955</name>
</gene>
<dbReference type="AlphaFoldDB" id="A0AAE4RYI8"/>
<organism evidence="3 4">
    <name type="scientific">Alistipes finegoldii</name>
    <dbReference type="NCBI Taxonomy" id="214856"/>
    <lineage>
        <taxon>Bacteria</taxon>
        <taxon>Pseudomonadati</taxon>
        <taxon>Bacteroidota</taxon>
        <taxon>Bacteroidia</taxon>
        <taxon>Bacteroidales</taxon>
        <taxon>Rikenellaceae</taxon>
        <taxon>Alistipes</taxon>
    </lineage>
</organism>
<feature type="signal peptide" evidence="2">
    <location>
        <begin position="1"/>
        <end position="22"/>
    </location>
</feature>
<keyword evidence="2" id="KW-0732">Signal</keyword>
<comment type="caution">
    <text evidence="3">The sequence shown here is derived from an EMBL/GenBank/DDBJ whole genome shotgun (WGS) entry which is preliminary data.</text>
</comment>
<evidence type="ECO:0000313" key="4">
    <source>
        <dbReference type="Proteomes" id="UP001181347"/>
    </source>
</evidence>
<keyword evidence="1" id="KW-0812">Transmembrane</keyword>
<evidence type="ECO:0008006" key="5">
    <source>
        <dbReference type="Google" id="ProtNLM"/>
    </source>
</evidence>
<feature type="transmembrane region" description="Helical" evidence="1">
    <location>
        <begin position="314"/>
        <end position="333"/>
    </location>
</feature>
<reference evidence="3" key="1">
    <citation type="submission" date="2023-10" db="EMBL/GenBank/DDBJ databases">
        <title>Genome Sequence of the Bacteria from From Gut Wall in Crohn's Disease.</title>
        <authorList>
            <person name="Rodriguez-Palacios A."/>
        </authorList>
    </citation>
    <scope>NUCLEOTIDE SEQUENCE</scope>
    <source>
        <strain evidence="3">CavFT-hAR58</strain>
    </source>
</reference>
<name>A0AAE4RYI8_9BACT</name>
<dbReference type="RefSeq" id="WP_237958997.1">
    <property type="nucleotide sequence ID" value="NZ_JAKNDZ010000010.1"/>
</dbReference>
<sequence>MRKFYFLFMLLPALSWSVALRAQRLGVEVTPACPMVFQEFEVAYTADREIESIAPPRWGALTLVRELGQSHGSQLSIVNGVRTDSELFSYRYRVRSRVSGEVFVPGTTAVVGGRECCFERKRITVLPDSAHCEPQCRLEPDSAAMAAMGGCIVRLVCDRKPDKADPVLVLDDTETCTPFSTAYSSRNGREECIYRYRIDVDTPGKHILTPRLSFGGKPFEAPSYVVWLKGEAGPEGTEPATPGRRRIVYAFAGVLLFLWTAIFVRDHAPAAGRNAVVSRFSWQVYFVVAAALLFIGFCGLFICGAVRAEGASRLPVYGVTLLMLFCVCWLVFGELRRSAVRLRIDGGVLVVTPFAGLGFTRRYDLKSFDAITSTILVSRGGAYEYRYLMKAGRRVVRVSSFYLKNYREISEALSEHCVYKGRRPMNFWLEMKEIFR</sequence>
<dbReference type="EMBL" id="JAWDES010000006">
    <property type="protein sequence ID" value="MDU0261390.1"/>
    <property type="molecule type" value="Genomic_DNA"/>
</dbReference>
<evidence type="ECO:0000256" key="1">
    <source>
        <dbReference type="SAM" id="Phobius"/>
    </source>
</evidence>
<keyword evidence="1" id="KW-0472">Membrane</keyword>
<keyword evidence="1" id="KW-1133">Transmembrane helix</keyword>
<feature type="transmembrane region" description="Helical" evidence="1">
    <location>
        <begin position="284"/>
        <end position="308"/>
    </location>
</feature>
<proteinExistence type="predicted"/>
<evidence type="ECO:0000313" key="3">
    <source>
        <dbReference type="EMBL" id="MDU0261390.1"/>
    </source>
</evidence>
<evidence type="ECO:0000256" key="2">
    <source>
        <dbReference type="SAM" id="SignalP"/>
    </source>
</evidence>
<feature type="chain" id="PRO_5042241885" description="Protein BatD" evidence="2">
    <location>
        <begin position="23"/>
        <end position="436"/>
    </location>
</feature>